<dbReference type="EMBL" id="JYDL01000039">
    <property type="protein sequence ID" value="KRX21439.1"/>
    <property type="molecule type" value="Genomic_DNA"/>
</dbReference>
<protein>
    <submittedName>
        <fullName evidence="1">Uncharacterized protein</fullName>
    </submittedName>
</protein>
<sequence length="197" mass="22888">MAQRTRLRFLHHKSQEWISLLPQFAFLMSPFFQFVCQVHSCHIEVGGNCTLAPLLIPCRNKLTVNNKHIQYIQYILWNIPSILPVLGWHISICTPCLHTQGTYRRNNLEQDAAQRHQPMVTNRMKKEKFILLKSLNTVRRNVNEQLLLLVRPNACLLSILRVLCILCIRLCQKSFVLLATLDELVKAILVQRGNDKP</sequence>
<reference evidence="1 2" key="1">
    <citation type="submission" date="2015-01" db="EMBL/GenBank/DDBJ databases">
        <title>Evolution of Trichinella species and genotypes.</title>
        <authorList>
            <person name="Korhonen P.K."/>
            <person name="Edoardo P."/>
            <person name="Giuseppe L.R."/>
            <person name="Gasser R.B."/>
        </authorList>
    </citation>
    <scope>NUCLEOTIDE SEQUENCE [LARGE SCALE GENOMIC DNA]</scope>
    <source>
        <strain evidence="1">ISS37</strain>
    </source>
</reference>
<dbReference type="AlphaFoldDB" id="A0A0V0S452"/>
<evidence type="ECO:0000313" key="2">
    <source>
        <dbReference type="Proteomes" id="UP000054630"/>
    </source>
</evidence>
<keyword evidence="2" id="KW-1185">Reference proteome</keyword>
<gene>
    <name evidence="1" type="ORF">T07_2533</name>
</gene>
<comment type="caution">
    <text evidence="1">The sequence shown here is derived from an EMBL/GenBank/DDBJ whole genome shotgun (WGS) entry which is preliminary data.</text>
</comment>
<proteinExistence type="predicted"/>
<dbReference type="Proteomes" id="UP000054630">
    <property type="component" value="Unassembled WGS sequence"/>
</dbReference>
<evidence type="ECO:0000313" key="1">
    <source>
        <dbReference type="EMBL" id="KRX21439.1"/>
    </source>
</evidence>
<accession>A0A0V0S452</accession>
<name>A0A0V0S452_9BILA</name>
<organism evidence="1 2">
    <name type="scientific">Trichinella nelsoni</name>
    <dbReference type="NCBI Taxonomy" id="6336"/>
    <lineage>
        <taxon>Eukaryota</taxon>
        <taxon>Metazoa</taxon>
        <taxon>Ecdysozoa</taxon>
        <taxon>Nematoda</taxon>
        <taxon>Enoplea</taxon>
        <taxon>Dorylaimia</taxon>
        <taxon>Trichinellida</taxon>
        <taxon>Trichinellidae</taxon>
        <taxon>Trichinella</taxon>
    </lineage>
</organism>